<feature type="chain" id="PRO_5031264240" evidence="1">
    <location>
        <begin position="23"/>
        <end position="187"/>
    </location>
</feature>
<name>A0A7Y0BMU1_9SPHN</name>
<sequence length="187" mass="20465">MMLSLAHLLSVLALSVTGPVGAEHAVRADVWRAAMEPEGPPMLPNAARSGAMPDILDALSNDVWNQVRIEQRLVIRIAPPRSAGREIAQPPPFSSIRFRERKMANCLPVLGIAGVQATTDSRLLLFMRDRRIVGASLDKQCRAADFYMGFYVQQTQDGLLCVGRDSIHSRSGTTCSVSKLRELIPGE</sequence>
<keyword evidence="3" id="KW-1185">Reference proteome</keyword>
<evidence type="ECO:0000256" key="1">
    <source>
        <dbReference type="SAM" id="SignalP"/>
    </source>
</evidence>
<accession>A0A7Y0BMU1</accession>
<dbReference type="AlphaFoldDB" id="A0A7Y0BMU1"/>
<evidence type="ECO:0000313" key="2">
    <source>
        <dbReference type="EMBL" id="NML93386.1"/>
    </source>
</evidence>
<gene>
    <name evidence="2" type="ORF">HHL27_06840</name>
</gene>
<feature type="signal peptide" evidence="1">
    <location>
        <begin position="1"/>
        <end position="22"/>
    </location>
</feature>
<evidence type="ECO:0000313" key="3">
    <source>
        <dbReference type="Proteomes" id="UP000583556"/>
    </source>
</evidence>
<dbReference type="RefSeq" id="WP_169492617.1">
    <property type="nucleotide sequence ID" value="NZ_JABBGM010000002.1"/>
</dbReference>
<protein>
    <submittedName>
        <fullName evidence="2">Uncharacterized protein</fullName>
    </submittedName>
</protein>
<dbReference type="Proteomes" id="UP000583556">
    <property type="component" value="Unassembled WGS sequence"/>
</dbReference>
<organism evidence="2 3">
    <name type="scientific">Novosphingobium olei</name>
    <dbReference type="NCBI Taxonomy" id="2728851"/>
    <lineage>
        <taxon>Bacteria</taxon>
        <taxon>Pseudomonadati</taxon>
        <taxon>Pseudomonadota</taxon>
        <taxon>Alphaproteobacteria</taxon>
        <taxon>Sphingomonadales</taxon>
        <taxon>Sphingomonadaceae</taxon>
        <taxon>Novosphingobium</taxon>
    </lineage>
</organism>
<dbReference type="EMBL" id="JABBGM010000002">
    <property type="protein sequence ID" value="NML93386.1"/>
    <property type="molecule type" value="Genomic_DNA"/>
</dbReference>
<reference evidence="2 3" key="1">
    <citation type="submission" date="2020-04" db="EMBL/GenBank/DDBJ databases">
        <title>Novosphingobium sp. TW-4 isolated from soil.</title>
        <authorList>
            <person name="Dahal R.H."/>
            <person name="Chaudhary D.K."/>
        </authorList>
    </citation>
    <scope>NUCLEOTIDE SEQUENCE [LARGE SCALE GENOMIC DNA]</scope>
    <source>
        <strain evidence="2 3">TW-4</strain>
    </source>
</reference>
<comment type="caution">
    <text evidence="2">The sequence shown here is derived from an EMBL/GenBank/DDBJ whole genome shotgun (WGS) entry which is preliminary data.</text>
</comment>
<proteinExistence type="predicted"/>
<keyword evidence="1" id="KW-0732">Signal</keyword>